<dbReference type="Proteomes" id="UP000007110">
    <property type="component" value="Unassembled WGS sequence"/>
</dbReference>
<comment type="caution">
    <text evidence="1">Lacks conserved residue(s) required for the propagation of feature annotation.</text>
</comment>
<reference evidence="5" key="1">
    <citation type="submission" date="2015-02" db="EMBL/GenBank/DDBJ databases">
        <title>Genome sequencing for Strongylocentrotus purpuratus.</title>
        <authorList>
            <person name="Murali S."/>
            <person name="Liu Y."/>
            <person name="Vee V."/>
            <person name="English A."/>
            <person name="Wang M."/>
            <person name="Skinner E."/>
            <person name="Han Y."/>
            <person name="Muzny D.M."/>
            <person name="Worley K.C."/>
            <person name="Gibbs R.A."/>
        </authorList>
    </citation>
    <scope>NUCLEOTIDE SEQUENCE</scope>
</reference>
<keyword evidence="5" id="KW-1185">Reference proteome</keyword>
<name>A0A7M7PUB6_STRPU</name>
<accession>A0A7M7PUB6</accession>
<dbReference type="InParanoid" id="A0A7M7PUB6"/>
<sequence>MTFFFFFFFFSFFLLYTDEDSVKAPTSSSKPDGLAGQVYSLIESIQNSLQWKESKTENTSDSTRPHHRGKRFISYERYLEMMVVADHKMVEHHGGGVQLYVLTLVAVVNRIFRDPSIGNAINVTLVELRILQNVNDGPHISSNAPMTLKNFCAWQQQQNQAEDSHPHHYDTAVLLTRYVLHLSIFIRTLFIEHVINREMLSNCSGYDPQDQQPMRPLAL</sequence>
<dbReference type="PROSITE" id="PS50215">
    <property type="entry name" value="ADAM_MEPRO"/>
    <property type="match status" value="1"/>
</dbReference>
<dbReference type="OrthoDB" id="412680at2759"/>
<dbReference type="GO" id="GO:0006508">
    <property type="term" value="P:proteolysis"/>
    <property type="evidence" value="ECO:0007669"/>
    <property type="project" value="InterPro"/>
</dbReference>
<protein>
    <recommendedName>
        <fullName evidence="3">Peptidase M12B domain-containing protein</fullName>
    </recommendedName>
</protein>
<dbReference type="GO" id="GO:0004222">
    <property type="term" value="F:metalloendopeptidase activity"/>
    <property type="evidence" value="ECO:0007669"/>
    <property type="project" value="InterPro"/>
</dbReference>
<dbReference type="EnsemblMetazoa" id="XM_031000041">
    <property type="protein sequence ID" value="XP_030855901"/>
    <property type="gene ID" value="LOC115929915"/>
</dbReference>
<dbReference type="GeneID" id="115929915"/>
<keyword evidence="2" id="KW-0732">Signal</keyword>
<dbReference type="RefSeq" id="XP_030855901.1">
    <property type="nucleotide sequence ID" value="XM_031000041.1"/>
</dbReference>
<dbReference type="Pfam" id="PF01421">
    <property type="entry name" value="Reprolysin"/>
    <property type="match status" value="1"/>
</dbReference>
<dbReference type="PANTHER" id="PTHR11905">
    <property type="entry name" value="ADAM A DISINTEGRIN AND METALLOPROTEASE DOMAIN"/>
    <property type="match status" value="1"/>
</dbReference>
<evidence type="ECO:0000256" key="2">
    <source>
        <dbReference type="SAM" id="SignalP"/>
    </source>
</evidence>
<evidence type="ECO:0000256" key="1">
    <source>
        <dbReference type="PROSITE-ProRule" id="PRU00276"/>
    </source>
</evidence>
<evidence type="ECO:0000259" key="3">
    <source>
        <dbReference type="PROSITE" id="PS50215"/>
    </source>
</evidence>
<dbReference type="SUPFAM" id="SSF55486">
    <property type="entry name" value="Metalloproteases ('zincins'), catalytic domain"/>
    <property type="match status" value="1"/>
</dbReference>
<proteinExistence type="predicted"/>
<dbReference type="PANTHER" id="PTHR11905:SF256">
    <property type="entry name" value="PEPTIDASE M12B DOMAIN-CONTAINING PROTEIN"/>
    <property type="match status" value="1"/>
</dbReference>
<reference evidence="4" key="2">
    <citation type="submission" date="2021-01" db="UniProtKB">
        <authorList>
            <consortium name="EnsemblMetazoa"/>
        </authorList>
    </citation>
    <scope>IDENTIFICATION</scope>
</reference>
<evidence type="ECO:0000313" key="4">
    <source>
        <dbReference type="EnsemblMetazoa" id="XP_030855901"/>
    </source>
</evidence>
<feature type="chain" id="PRO_5029753452" description="Peptidase M12B domain-containing protein" evidence="2">
    <location>
        <begin position="20"/>
        <end position="219"/>
    </location>
</feature>
<dbReference type="InterPro" id="IPR024079">
    <property type="entry name" value="MetalloPept_cat_dom_sf"/>
</dbReference>
<dbReference type="InterPro" id="IPR001590">
    <property type="entry name" value="Peptidase_M12B"/>
</dbReference>
<feature type="signal peptide" evidence="2">
    <location>
        <begin position="1"/>
        <end position="19"/>
    </location>
</feature>
<organism evidence="4 5">
    <name type="scientific">Strongylocentrotus purpuratus</name>
    <name type="common">Purple sea urchin</name>
    <dbReference type="NCBI Taxonomy" id="7668"/>
    <lineage>
        <taxon>Eukaryota</taxon>
        <taxon>Metazoa</taxon>
        <taxon>Echinodermata</taxon>
        <taxon>Eleutherozoa</taxon>
        <taxon>Echinozoa</taxon>
        <taxon>Echinoidea</taxon>
        <taxon>Euechinoidea</taxon>
        <taxon>Echinacea</taxon>
        <taxon>Camarodonta</taxon>
        <taxon>Echinidea</taxon>
        <taxon>Strongylocentrotidae</taxon>
        <taxon>Strongylocentrotus</taxon>
    </lineage>
</organism>
<feature type="domain" description="Peptidase M12B" evidence="3">
    <location>
        <begin position="77"/>
        <end position="176"/>
    </location>
</feature>
<evidence type="ECO:0000313" key="5">
    <source>
        <dbReference type="Proteomes" id="UP000007110"/>
    </source>
</evidence>
<dbReference type="Gene3D" id="3.40.390.10">
    <property type="entry name" value="Collagenase (Catalytic Domain)"/>
    <property type="match status" value="1"/>
</dbReference>
<dbReference type="AlphaFoldDB" id="A0A7M7PUB6"/>
<dbReference type="KEGG" id="spu:115929915"/>